<dbReference type="EMBL" id="HBHK01005350">
    <property type="protein sequence ID" value="CAD9670374.1"/>
    <property type="molecule type" value="Transcribed_RNA"/>
</dbReference>
<protein>
    <recommendedName>
        <fullName evidence="15">Alternative oxidase</fullName>
    </recommendedName>
</protein>
<dbReference type="GO" id="GO:0016020">
    <property type="term" value="C:membrane"/>
    <property type="evidence" value="ECO:0007669"/>
    <property type="project" value="UniProtKB-SubCell"/>
</dbReference>
<evidence type="ECO:0000256" key="5">
    <source>
        <dbReference type="ARBA" id="ARBA00022660"/>
    </source>
</evidence>
<evidence type="ECO:0000256" key="4">
    <source>
        <dbReference type="ARBA" id="ARBA00022448"/>
    </source>
</evidence>
<dbReference type="GO" id="GO:0010230">
    <property type="term" value="P:alternative respiration"/>
    <property type="evidence" value="ECO:0007669"/>
    <property type="project" value="TreeGrafter"/>
</dbReference>
<keyword evidence="9" id="KW-1133">Transmembrane helix</keyword>
<keyword evidence="8" id="KW-0249">Electron transport</keyword>
<evidence type="ECO:0000256" key="7">
    <source>
        <dbReference type="ARBA" id="ARBA00022723"/>
    </source>
</evidence>
<evidence type="ECO:0000256" key="2">
    <source>
        <dbReference type="ARBA" id="ARBA00004370"/>
    </source>
</evidence>
<keyword evidence="12" id="KW-0472">Membrane</keyword>
<accession>A0A7S2W613</accession>
<comment type="subcellular location">
    <subcellularLocation>
        <location evidence="2">Membrane</location>
    </subcellularLocation>
</comment>
<dbReference type="PANTHER" id="PTHR31803:SF3">
    <property type="entry name" value="ALTERNATIVE OXIDASE"/>
    <property type="match status" value="1"/>
</dbReference>
<proteinExistence type="inferred from homology"/>
<evidence type="ECO:0000256" key="1">
    <source>
        <dbReference type="ARBA" id="ARBA00001962"/>
    </source>
</evidence>
<dbReference type="GO" id="GO:0009916">
    <property type="term" value="F:alternative oxidase activity"/>
    <property type="evidence" value="ECO:0007669"/>
    <property type="project" value="InterPro"/>
</dbReference>
<dbReference type="Pfam" id="PF01786">
    <property type="entry name" value="AOX"/>
    <property type="match status" value="1"/>
</dbReference>
<dbReference type="InterPro" id="IPR038659">
    <property type="entry name" value="AOX_sf"/>
</dbReference>
<evidence type="ECO:0008006" key="15">
    <source>
        <dbReference type="Google" id="ProtNLM"/>
    </source>
</evidence>
<dbReference type="PANTHER" id="PTHR31803">
    <property type="entry name" value="ALTERNATIVE OXIDASE"/>
    <property type="match status" value="1"/>
</dbReference>
<organism evidence="13">
    <name type="scientific">Mucochytrium quahogii</name>
    <dbReference type="NCBI Taxonomy" id="96639"/>
    <lineage>
        <taxon>Eukaryota</taxon>
        <taxon>Sar</taxon>
        <taxon>Stramenopiles</taxon>
        <taxon>Bigyra</taxon>
        <taxon>Labyrinthulomycetes</taxon>
        <taxon>Thraustochytrida</taxon>
        <taxon>Thraustochytriidae</taxon>
        <taxon>Mucochytrium</taxon>
    </lineage>
</organism>
<keyword evidence="10" id="KW-0560">Oxidoreductase</keyword>
<evidence type="ECO:0000256" key="11">
    <source>
        <dbReference type="ARBA" id="ARBA00023004"/>
    </source>
</evidence>
<evidence type="ECO:0000313" key="14">
    <source>
        <dbReference type="EMBL" id="CAD9670374.1"/>
    </source>
</evidence>
<reference evidence="13" key="1">
    <citation type="submission" date="2021-01" db="EMBL/GenBank/DDBJ databases">
        <authorList>
            <person name="Corre E."/>
            <person name="Pelletier E."/>
            <person name="Niang G."/>
            <person name="Scheremetjew M."/>
            <person name="Finn R."/>
            <person name="Kale V."/>
            <person name="Holt S."/>
            <person name="Cochrane G."/>
            <person name="Meng A."/>
            <person name="Brown T."/>
            <person name="Cohen L."/>
        </authorList>
    </citation>
    <scope>NUCLEOTIDE SEQUENCE</scope>
    <source>
        <strain evidence="13">NY070348D</strain>
    </source>
</reference>
<dbReference type="InterPro" id="IPR002680">
    <property type="entry name" value="AOX"/>
</dbReference>
<evidence type="ECO:0000256" key="6">
    <source>
        <dbReference type="ARBA" id="ARBA00022692"/>
    </source>
</evidence>
<dbReference type="AlphaFoldDB" id="A0A7S2W613"/>
<comment type="similarity">
    <text evidence="3">Belongs to the alternative oxidase family.</text>
</comment>
<keyword evidence="5" id="KW-0679">Respiratory chain</keyword>
<evidence type="ECO:0000256" key="3">
    <source>
        <dbReference type="ARBA" id="ARBA00008388"/>
    </source>
</evidence>
<keyword evidence="4" id="KW-0813">Transport</keyword>
<evidence type="ECO:0000256" key="10">
    <source>
        <dbReference type="ARBA" id="ARBA00023002"/>
    </source>
</evidence>
<dbReference type="Gene3D" id="1.20.1260.140">
    <property type="entry name" value="Alternative oxidase"/>
    <property type="match status" value="1"/>
</dbReference>
<evidence type="ECO:0000256" key="12">
    <source>
        <dbReference type="ARBA" id="ARBA00023136"/>
    </source>
</evidence>
<sequence>MASRVSLVAIKNGLSGGVNLFPARTLVRSRGLATIATRRNYDWISTEAEELIAKAYCRHQSLASQGSTETFPPSLSVKDLEAIGAPVHFPPQSVGDEVAIRVVKVLEKFMHLFFREKYDHHAVTLETVAAVPGIVAAAHRHLRSLRNMKRDHGWIVPLQEEAENERMHLLIMMQHCKPSLIERVFVIGAQGLYVLGYGIMYATSPKTAHRVVGYLEEAAHRAYTDYLQAIDKGEIENVNAQKIAISYYHLPQDAKLRDVVLQIRADEAMHRDFNHHLSNLYRDGKQDQSPASL</sequence>
<keyword evidence="6" id="KW-0812">Transmembrane</keyword>
<comment type="cofactor">
    <cofactor evidence="1">
        <name>Fe cation</name>
        <dbReference type="ChEBI" id="CHEBI:24875"/>
    </cofactor>
</comment>
<evidence type="ECO:0000256" key="9">
    <source>
        <dbReference type="ARBA" id="ARBA00022989"/>
    </source>
</evidence>
<evidence type="ECO:0000256" key="8">
    <source>
        <dbReference type="ARBA" id="ARBA00022982"/>
    </source>
</evidence>
<dbReference type="GO" id="GO:0005739">
    <property type="term" value="C:mitochondrion"/>
    <property type="evidence" value="ECO:0007669"/>
    <property type="project" value="TreeGrafter"/>
</dbReference>
<gene>
    <name evidence="13" type="ORF">QSP1433_LOCUS3152</name>
    <name evidence="14" type="ORF">QSP1433_LOCUS3153</name>
</gene>
<keyword evidence="11" id="KW-0408">Iron</keyword>
<dbReference type="EMBL" id="HBHK01005349">
    <property type="protein sequence ID" value="CAD9670372.1"/>
    <property type="molecule type" value="Transcribed_RNA"/>
</dbReference>
<dbReference type="GO" id="GO:0046872">
    <property type="term" value="F:metal ion binding"/>
    <property type="evidence" value="ECO:0007669"/>
    <property type="project" value="UniProtKB-KW"/>
</dbReference>
<name>A0A7S2W613_9STRA</name>
<keyword evidence="7" id="KW-0479">Metal-binding</keyword>
<evidence type="ECO:0000313" key="13">
    <source>
        <dbReference type="EMBL" id="CAD9670372.1"/>
    </source>
</evidence>